<sequence>MGVKLPNGAIFSVAKTYAAVAVVSAVSNALPAIATAAGHGAADGDIVEIGSGWTALDGRIARADAVTADSLVLEGIDTTDPKRFPAGTGGGNVRRIVDWTQISQIMESASQGGEQQFYNYSFLEDTGDERQIPTTRSARSITLTIADDDTLPHYPVLKAANDDREPRAIRFQLPNGSVIYFRAYVSFSEMPTTTKNEAMTLQVTLSLTGAPTRYAA</sequence>
<evidence type="ECO:0000313" key="3">
    <source>
        <dbReference type="Proteomes" id="UP000494105"/>
    </source>
</evidence>
<dbReference type="AlphaFoldDB" id="A0A6S7DM45"/>
<feature type="chain" id="PRO_5028871937" description="Phage tail protein" evidence="1">
    <location>
        <begin position="37"/>
        <end position="216"/>
    </location>
</feature>
<evidence type="ECO:0000313" key="2">
    <source>
        <dbReference type="EMBL" id="CAB3889732.1"/>
    </source>
</evidence>
<organism evidence="2 3">
    <name type="scientific">Achromobacter piechaudii</name>
    <dbReference type="NCBI Taxonomy" id="72556"/>
    <lineage>
        <taxon>Bacteria</taxon>
        <taxon>Pseudomonadati</taxon>
        <taxon>Pseudomonadota</taxon>
        <taxon>Betaproteobacteria</taxon>
        <taxon>Burkholderiales</taxon>
        <taxon>Alcaligenaceae</taxon>
        <taxon>Achromobacter</taxon>
    </lineage>
</organism>
<protein>
    <recommendedName>
        <fullName evidence="4">Phage tail protein</fullName>
    </recommendedName>
</protein>
<name>A0A6S7DM45_9BURK</name>
<evidence type="ECO:0008006" key="4">
    <source>
        <dbReference type="Google" id="ProtNLM"/>
    </source>
</evidence>
<evidence type="ECO:0000256" key="1">
    <source>
        <dbReference type="SAM" id="SignalP"/>
    </source>
</evidence>
<dbReference type="Gene3D" id="4.10.410.40">
    <property type="match status" value="1"/>
</dbReference>
<dbReference type="RefSeq" id="WP_175129164.1">
    <property type="nucleotide sequence ID" value="NZ_CADILD010000002.1"/>
</dbReference>
<keyword evidence="1" id="KW-0732">Signal</keyword>
<dbReference type="EMBL" id="CADILD010000002">
    <property type="protein sequence ID" value="CAB3889732.1"/>
    <property type="molecule type" value="Genomic_DNA"/>
</dbReference>
<feature type="signal peptide" evidence="1">
    <location>
        <begin position="1"/>
        <end position="36"/>
    </location>
</feature>
<dbReference type="InterPro" id="IPR014918">
    <property type="entry name" value="Phage_tail_3"/>
</dbReference>
<dbReference type="Proteomes" id="UP000494105">
    <property type="component" value="Unassembled WGS sequence"/>
</dbReference>
<dbReference type="Pfam" id="PF08813">
    <property type="entry name" value="Phage_tail_3"/>
    <property type="match status" value="1"/>
</dbReference>
<gene>
    <name evidence="2" type="ORF">LMG1861_03737</name>
</gene>
<accession>A0A6S7DM45</accession>
<proteinExistence type="predicted"/>
<reference evidence="2 3" key="1">
    <citation type="submission" date="2020-04" db="EMBL/GenBank/DDBJ databases">
        <authorList>
            <person name="De Canck E."/>
        </authorList>
    </citation>
    <scope>NUCLEOTIDE SEQUENCE [LARGE SCALE GENOMIC DNA]</scope>
    <source>
        <strain evidence="2 3">LMG 1861</strain>
    </source>
</reference>